<evidence type="ECO:0000259" key="1">
    <source>
        <dbReference type="SMART" id="SM00065"/>
    </source>
</evidence>
<dbReference type="Pfam" id="PF13185">
    <property type="entry name" value="GAF_2"/>
    <property type="match status" value="1"/>
</dbReference>
<proteinExistence type="predicted"/>
<dbReference type="Proteomes" id="UP001596250">
    <property type="component" value="Unassembled WGS sequence"/>
</dbReference>
<protein>
    <submittedName>
        <fullName evidence="2">GAF domain-containing protein</fullName>
    </submittedName>
</protein>
<dbReference type="InterPro" id="IPR003018">
    <property type="entry name" value="GAF"/>
</dbReference>
<dbReference type="SMART" id="SM00065">
    <property type="entry name" value="GAF"/>
    <property type="match status" value="1"/>
</dbReference>
<accession>A0ABW1IK13</accession>
<sequence length="198" mass="22690">MKTPKDQHYDELLILKTIAETLNQSNDMEQMLQKTLMKLLELTQMQTGWIFLLQKESVYELSADHRLPPALSRDDKNPMRCSDCLCQRLYVTGGLNQAVTIIECERLYNAITQCTGETHNLTHHATTPITVRGERLGLLNVGSPGKEHFSKEELTLLESVAYQLGTAIERVRLYEQKEKQAVDDISRFIINYYTIGTK</sequence>
<name>A0ABW1IK13_9BACL</name>
<reference evidence="3" key="1">
    <citation type="journal article" date="2019" name="Int. J. Syst. Evol. Microbiol.">
        <title>The Global Catalogue of Microorganisms (GCM) 10K type strain sequencing project: providing services to taxonomists for standard genome sequencing and annotation.</title>
        <authorList>
            <consortium name="The Broad Institute Genomics Platform"/>
            <consortium name="The Broad Institute Genome Sequencing Center for Infectious Disease"/>
            <person name="Wu L."/>
            <person name="Ma J."/>
        </authorList>
    </citation>
    <scope>NUCLEOTIDE SEQUENCE [LARGE SCALE GENOMIC DNA]</scope>
    <source>
        <strain evidence="3">CCM 8749</strain>
    </source>
</reference>
<gene>
    <name evidence="2" type="ORF">ACFPXP_03030</name>
</gene>
<dbReference type="SUPFAM" id="SSF55781">
    <property type="entry name" value="GAF domain-like"/>
    <property type="match status" value="1"/>
</dbReference>
<dbReference type="RefSeq" id="WP_379892223.1">
    <property type="nucleotide sequence ID" value="NZ_CBCSCT010000028.1"/>
</dbReference>
<evidence type="ECO:0000313" key="3">
    <source>
        <dbReference type="Proteomes" id="UP001596250"/>
    </source>
</evidence>
<dbReference type="Gene3D" id="3.30.450.40">
    <property type="match status" value="1"/>
</dbReference>
<feature type="domain" description="GAF" evidence="1">
    <location>
        <begin position="27"/>
        <end position="178"/>
    </location>
</feature>
<keyword evidence="3" id="KW-1185">Reference proteome</keyword>
<dbReference type="EMBL" id="JBHSQV010000025">
    <property type="protein sequence ID" value="MFC5985412.1"/>
    <property type="molecule type" value="Genomic_DNA"/>
</dbReference>
<organism evidence="2 3">
    <name type="scientific">Marinicrinis lubricantis</name>
    <dbReference type="NCBI Taxonomy" id="2086470"/>
    <lineage>
        <taxon>Bacteria</taxon>
        <taxon>Bacillati</taxon>
        <taxon>Bacillota</taxon>
        <taxon>Bacilli</taxon>
        <taxon>Bacillales</taxon>
        <taxon>Paenibacillaceae</taxon>
    </lineage>
</organism>
<evidence type="ECO:0000313" key="2">
    <source>
        <dbReference type="EMBL" id="MFC5985412.1"/>
    </source>
</evidence>
<dbReference type="InterPro" id="IPR029016">
    <property type="entry name" value="GAF-like_dom_sf"/>
</dbReference>
<comment type="caution">
    <text evidence="2">The sequence shown here is derived from an EMBL/GenBank/DDBJ whole genome shotgun (WGS) entry which is preliminary data.</text>
</comment>